<comment type="caution">
    <text evidence="2">The sequence shown here is derived from an EMBL/GenBank/DDBJ whole genome shotgun (WGS) entry which is preliminary data.</text>
</comment>
<sequence>MRKTMLMLTAALVLAAPAAARPGYWGTPGWGQSLGLGINIGGGHARDSREGRVSVARFIAADVDPAALRHGAIAVVAADNALLGAGPQDPFQAAVYARLVQAGYVGGVAPAAAGQVAEVRIVRSLVRPEGPRPRPVSGEAAVGGGTYGGYGALGINVDLSGPDKALVATRLETAIRDRASGKLLWEGHAEIVTREGDGKWTSERVADRLAGELFKDFPARAQRS</sequence>
<gene>
    <name evidence="2" type="ORF">HMF7854_03835</name>
</gene>
<evidence type="ECO:0000313" key="2">
    <source>
        <dbReference type="EMBL" id="RST30052.1"/>
    </source>
</evidence>
<dbReference type="AlphaFoldDB" id="A0A3R9WP49"/>
<name>A0A3R9WP49_9SPHN</name>
<keyword evidence="3" id="KW-1185">Reference proteome</keyword>
<keyword evidence="1" id="KW-0732">Signal</keyword>
<dbReference type="RefSeq" id="WP_126717887.1">
    <property type="nucleotide sequence ID" value="NZ_RWJF01000001.1"/>
</dbReference>
<dbReference type="OrthoDB" id="7428103at2"/>
<organism evidence="2 3">
    <name type="scientific">Sphingomonas ginkgonis</name>
    <dbReference type="NCBI Taxonomy" id="2315330"/>
    <lineage>
        <taxon>Bacteria</taxon>
        <taxon>Pseudomonadati</taxon>
        <taxon>Pseudomonadota</taxon>
        <taxon>Alphaproteobacteria</taxon>
        <taxon>Sphingomonadales</taxon>
        <taxon>Sphingomonadaceae</taxon>
        <taxon>Sphingomonas</taxon>
    </lineage>
</organism>
<accession>A0A3R9WP49</accession>
<reference evidence="2 3" key="1">
    <citation type="submission" date="2018-12" db="EMBL/GenBank/DDBJ databases">
        <title>Sphingomonas sp. HMF7854 Genome sequencing and assembly.</title>
        <authorList>
            <person name="Cha I."/>
            <person name="Kang H."/>
            <person name="Kim H."/>
            <person name="Kang J."/>
            <person name="Joh K."/>
        </authorList>
    </citation>
    <scope>NUCLEOTIDE SEQUENCE [LARGE SCALE GENOMIC DNA]</scope>
    <source>
        <strain evidence="2 3">HMF7854</strain>
    </source>
</reference>
<evidence type="ECO:0008006" key="4">
    <source>
        <dbReference type="Google" id="ProtNLM"/>
    </source>
</evidence>
<dbReference type="Proteomes" id="UP000274661">
    <property type="component" value="Unassembled WGS sequence"/>
</dbReference>
<feature type="chain" id="PRO_5018600896" description="DUF4136 domain-containing protein" evidence="1">
    <location>
        <begin position="21"/>
        <end position="224"/>
    </location>
</feature>
<dbReference type="EMBL" id="RWJF01000001">
    <property type="protein sequence ID" value="RST30052.1"/>
    <property type="molecule type" value="Genomic_DNA"/>
</dbReference>
<evidence type="ECO:0000256" key="1">
    <source>
        <dbReference type="SAM" id="SignalP"/>
    </source>
</evidence>
<feature type="signal peptide" evidence="1">
    <location>
        <begin position="1"/>
        <end position="20"/>
    </location>
</feature>
<proteinExistence type="predicted"/>
<evidence type="ECO:0000313" key="3">
    <source>
        <dbReference type="Proteomes" id="UP000274661"/>
    </source>
</evidence>
<protein>
    <recommendedName>
        <fullName evidence="4">DUF4136 domain-containing protein</fullName>
    </recommendedName>
</protein>